<dbReference type="AlphaFoldDB" id="A0A8S9QKS8"/>
<reference evidence="1" key="1">
    <citation type="submission" date="2019-12" db="EMBL/GenBank/DDBJ databases">
        <title>Genome sequencing and annotation of Brassica cretica.</title>
        <authorList>
            <person name="Studholme D.J."/>
            <person name="Sarris P."/>
        </authorList>
    </citation>
    <scope>NUCLEOTIDE SEQUENCE</scope>
    <source>
        <strain evidence="1">PFS-109/04</strain>
        <tissue evidence="1">Leaf</tissue>
    </source>
</reference>
<accession>A0A8S9QKS8</accession>
<evidence type="ECO:0000313" key="1">
    <source>
        <dbReference type="EMBL" id="KAF3553696.1"/>
    </source>
</evidence>
<evidence type="ECO:0000313" key="2">
    <source>
        <dbReference type="Proteomes" id="UP000712600"/>
    </source>
</evidence>
<sequence>MMKIRKEKRLLQRNQLQVKEGIEARMKLIQEARSDLAVSLLSIWHQCRQTRDHCLVRVVSVCVPPFMIDIK</sequence>
<gene>
    <name evidence="1" type="ORF">F2Q69_00015105</name>
</gene>
<name>A0A8S9QKS8_BRACR</name>
<organism evidence="1 2">
    <name type="scientific">Brassica cretica</name>
    <name type="common">Mustard</name>
    <dbReference type="NCBI Taxonomy" id="69181"/>
    <lineage>
        <taxon>Eukaryota</taxon>
        <taxon>Viridiplantae</taxon>
        <taxon>Streptophyta</taxon>
        <taxon>Embryophyta</taxon>
        <taxon>Tracheophyta</taxon>
        <taxon>Spermatophyta</taxon>
        <taxon>Magnoliopsida</taxon>
        <taxon>eudicotyledons</taxon>
        <taxon>Gunneridae</taxon>
        <taxon>Pentapetalae</taxon>
        <taxon>rosids</taxon>
        <taxon>malvids</taxon>
        <taxon>Brassicales</taxon>
        <taxon>Brassicaceae</taxon>
        <taxon>Brassiceae</taxon>
        <taxon>Brassica</taxon>
    </lineage>
</organism>
<protein>
    <submittedName>
        <fullName evidence="1">Uncharacterized protein</fullName>
    </submittedName>
</protein>
<comment type="caution">
    <text evidence="1">The sequence shown here is derived from an EMBL/GenBank/DDBJ whole genome shotgun (WGS) entry which is preliminary data.</text>
</comment>
<dbReference type="EMBL" id="QGKX02000996">
    <property type="protein sequence ID" value="KAF3553696.1"/>
    <property type="molecule type" value="Genomic_DNA"/>
</dbReference>
<dbReference type="Proteomes" id="UP000712600">
    <property type="component" value="Unassembled WGS sequence"/>
</dbReference>
<proteinExistence type="predicted"/>